<feature type="compositionally biased region" description="Low complexity" evidence="1">
    <location>
        <begin position="250"/>
        <end position="269"/>
    </location>
</feature>
<keyword evidence="3" id="KW-1185">Reference proteome</keyword>
<feature type="region of interest" description="Disordered" evidence="1">
    <location>
        <begin position="178"/>
        <end position="291"/>
    </location>
</feature>
<dbReference type="Proteomes" id="UP001597097">
    <property type="component" value="Unassembled WGS sequence"/>
</dbReference>
<organism evidence="2 3">
    <name type="scientific">Nonomuraea guangzhouensis</name>
    <dbReference type="NCBI Taxonomy" id="1291555"/>
    <lineage>
        <taxon>Bacteria</taxon>
        <taxon>Bacillati</taxon>
        <taxon>Actinomycetota</taxon>
        <taxon>Actinomycetes</taxon>
        <taxon>Streptosporangiales</taxon>
        <taxon>Streptosporangiaceae</taxon>
        <taxon>Nonomuraea</taxon>
    </lineage>
</organism>
<sequence>MTGSYTLYQLREANRPQVDDIAAVGGGDSDSSQGIVDLIRNHTNPARVEAAGGNYVTIAESVATSIKNLHDEAQRLAGSMGGEPLEGIFKKIGELQNDLAAVNHGAQTVGHPLVWYGRQVLPFFRDNVPQVGDVGMDDDIGDAFGSDGNAHALARHHLKQLNRFMGVVYDGIAPEMEQRAAPPQGGGVNPGPLPGLDGFGNGRLGGGVSDPYSGLGSPYSSLPGMNDPSLSGVGAQNPSIPGLDQPSTKTPDLQTPQTPDLQTPQTPDLKTPQTPDLKNPGDLKTPALPDTKANLAGFPDTMTPDLANRVNTGVPSTGPLTPSGIGTATTAAQGTGGLTGGGAGVRAGTGGMGMGMYPPGMGGANGQEQDRERTRFPMIEDEAFETDDLGGPAVIA</sequence>
<evidence type="ECO:0000256" key="1">
    <source>
        <dbReference type="SAM" id="MobiDB-lite"/>
    </source>
</evidence>
<evidence type="ECO:0000313" key="2">
    <source>
        <dbReference type="EMBL" id="MFD1540608.1"/>
    </source>
</evidence>
<feature type="compositionally biased region" description="Gly residues" evidence="1">
    <location>
        <begin position="197"/>
        <end position="208"/>
    </location>
</feature>
<feature type="compositionally biased region" description="Polar residues" evidence="1">
    <location>
        <begin position="234"/>
        <end position="249"/>
    </location>
</feature>
<dbReference type="EMBL" id="JBHUCM010000019">
    <property type="protein sequence ID" value="MFD1540608.1"/>
    <property type="molecule type" value="Genomic_DNA"/>
</dbReference>
<feature type="compositionally biased region" description="Low complexity" evidence="1">
    <location>
        <begin position="211"/>
        <end position="224"/>
    </location>
</feature>
<evidence type="ECO:0000313" key="3">
    <source>
        <dbReference type="Proteomes" id="UP001597097"/>
    </source>
</evidence>
<dbReference type="RefSeq" id="WP_219527042.1">
    <property type="nucleotide sequence ID" value="NZ_JAHKRM010000001.1"/>
</dbReference>
<proteinExistence type="predicted"/>
<protein>
    <recommendedName>
        <fullName evidence="4">WXG100 family type VII secretion target</fullName>
    </recommendedName>
</protein>
<reference evidence="3" key="1">
    <citation type="journal article" date="2019" name="Int. J. Syst. Evol. Microbiol.">
        <title>The Global Catalogue of Microorganisms (GCM) 10K type strain sequencing project: providing services to taxonomists for standard genome sequencing and annotation.</title>
        <authorList>
            <consortium name="The Broad Institute Genomics Platform"/>
            <consortium name="The Broad Institute Genome Sequencing Center for Infectious Disease"/>
            <person name="Wu L."/>
            <person name="Ma J."/>
        </authorList>
    </citation>
    <scope>NUCLEOTIDE SEQUENCE [LARGE SCALE GENOMIC DNA]</scope>
    <source>
        <strain evidence="3">CGMCC 1.15399</strain>
    </source>
</reference>
<evidence type="ECO:0008006" key="4">
    <source>
        <dbReference type="Google" id="ProtNLM"/>
    </source>
</evidence>
<comment type="caution">
    <text evidence="2">The sequence shown here is derived from an EMBL/GenBank/DDBJ whole genome shotgun (WGS) entry which is preliminary data.</text>
</comment>
<gene>
    <name evidence="2" type="ORF">ACFSJ0_26375</name>
</gene>
<name>A0ABW4GCR2_9ACTN</name>
<accession>A0ABW4GCR2</accession>